<comment type="subcellular location">
    <subcellularLocation>
        <location evidence="1 9">Cell inner membrane</location>
        <topology evidence="1 9">Multi-pass membrane protein</topology>
    </subcellularLocation>
</comment>
<name>A0A8J3GZU8_9RHOB</name>
<evidence type="ECO:0000256" key="6">
    <source>
        <dbReference type="ARBA" id="ARBA00022989"/>
    </source>
</evidence>
<keyword evidence="4 9" id="KW-0997">Cell inner membrane</keyword>
<dbReference type="RefSeq" id="WP_189681913.1">
    <property type="nucleotide sequence ID" value="NZ_BNCJ01000016.1"/>
</dbReference>
<keyword evidence="5 9" id="KW-0812">Transmembrane</keyword>
<evidence type="ECO:0000256" key="2">
    <source>
        <dbReference type="ARBA" id="ARBA00022448"/>
    </source>
</evidence>
<evidence type="ECO:0000313" key="11">
    <source>
        <dbReference type="EMBL" id="GHF64951.1"/>
    </source>
</evidence>
<dbReference type="GO" id="GO:0022857">
    <property type="term" value="F:transmembrane transporter activity"/>
    <property type="evidence" value="ECO:0007669"/>
    <property type="project" value="UniProtKB-UniRule"/>
</dbReference>
<dbReference type="GO" id="GO:0005886">
    <property type="term" value="C:plasma membrane"/>
    <property type="evidence" value="ECO:0007669"/>
    <property type="project" value="UniProtKB-SubCell"/>
</dbReference>
<dbReference type="Proteomes" id="UP000626220">
    <property type="component" value="Unassembled WGS sequence"/>
</dbReference>
<comment type="subunit">
    <text evidence="9">The complex comprises the extracytoplasmic solute receptor protein and the two transmembrane proteins.</text>
</comment>
<evidence type="ECO:0000256" key="3">
    <source>
        <dbReference type="ARBA" id="ARBA00022475"/>
    </source>
</evidence>
<evidence type="ECO:0000256" key="4">
    <source>
        <dbReference type="ARBA" id="ARBA00022519"/>
    </source>
</evidence>
<comment type="function">
    <text evidence="9">Part of the tripartite ATP-independent periplasmic (TRAP) transport system.</text>
</comment>
<comment type="similarity">
    <text evidence="8 9">Belongs to the TRAP transporter small permease family.</text>
</comment>
<reference evidence="11" key="2">
    <citation type="submission" date="2020-09" db="EMBL/GenBank/DDBJ databases">
        <authorList>
            <person name="Sun Q."/>
            <person name="Kim S."/>
        </authorList>
    </citation>
    <scope>NUCLEOTIDE SEQUENCE</scope>
    <source>
        <strain evidence="11">KCTC 42650</strain>
    </source>
</reference>
<evidence type="ECO:0000256" key="8">
    <source>
        <dbReference type="ARBA" id="ARBA00038436"/>
    </source>
</evidence>
<organism evidence="11 12">
    <name type="scientific">Seohaeicola zhoushanensis</name>
    <dbReference type="NCBI Taxonomy" id="1569283"/>
    <lineage>
        <taxon>Bacteria</taxon>
        <taxon>Pseudomonadati</taxon>
        <taxon>Pseudomonadota</taxon>
        <taxon>Alphaproteobacteria</taxon>
        <taxon>Rhodobacterales</taxon>
        <taxon>Roseobacteraceae</taxon>
        <taxon>Seohaeicola</taxon>
    </lineage>
</organism>
<feature type="transmembrane region" description="Helical" evidence="9">
    <location>
        <begin position="89"/>
        <end position="111"/>
    </location>
</feature>
<comment type="caution">
    <text evidence="11">The sequence shown here is derived from an EMBL/GenBank/DDBJ whole genome shotgun (WGS) entry which is preliminary data.</text>
</comment>
<dbReference type="InterPro" id="IPR007387">
    <property type="entry name" value="TRAP_DctQ"/>
</dbReference>
<keyword evidence="3" id="KW-1003">Cell membrane</keyword>
<proteinExistence type="inferred from homology"/>
<dbReference type="AlphaFoldDB" id="A0A8J3GZU8"/>
<evidence type="ECO:0000256" key="5">
    <source>
        <dbReference type="ARBA" id="ARBA00022692"/>
    </source>
</evidence>
<reference evidence="11" key="1">
    <citation type="journal article" date="2014" name="Int. J. Syst. Evol. Microbiol.">
        <title>Complete genome sequence of Corynebacterium casei LMG S-19264T (=DSM 44701T), isolated from a smear-ripened cheese.</title>
        <authorList>
            <consortium name="US DOE Joint Genome Institute (JGI-PGF)"/>
            <person name="Walter F."/>
            <person name="Albersmeier A."/>
            <person name="Kalinowski J."/>
            <person name="Ruckert C."/>
        </authorList>
    </citation>
    <scope>NUCLEOTIDE SEQUENCE</scope>
    <source>
        <strain evidence="11">KCTC 42650</strain>
    </source>
</reference>
<sequence>MFLIGRALSYLVKSASLVGTICVVLMMLHVTADVVGRYLFNAPLPGTIVVVANYYMIIIVFIAIGVAEEQRSHISVDVFTDLLPERPRNMLSVFATLLTIAVTAVLMVGGWTEAMKKTRMVATKEQGSQLFEVWQSYWFVPVGAALMIAVAAYHVIVMVTGARSGLSDTVPEAKFIND</sequence>
<feature type="domain" description="Tripartite ATP-independent periplasmic transporters DctQ component" evidence="10">
    <location>
        <begin position="26"/>
        <end position="158"/>
    </location>
</feature>
<evidence type="ECO:0000256" key="1">
    <source>
        <dbReference type="ARBA" id="ARBA00004429"/>
    </source>
</evidence>
<dbReference type="PANTHER" id="PTHR35011">
    <property type="entry name" value="2,3-DIKETO-L-GULONATE TRAP TRANSPORTER SMALL PERMEASE PROTEIN YIAM"/>
    <property type="match status" value="1"/>
</dbReference>
<keyword evidence="6 9" id="KW-1133">Transmembrane helix</keyword>
<dbReference type="InterPro" id="IPR055348">
    <property type="entry name" value="DctQ"/>
</dbReference>
<keyword evidence="2 9" id="KW-0813">Transport</keyword>
<feature type="transmembrane region" description="Helical" evidence="9">
    <location>
        <begin position="137"/>
        <end position="159"/>
    </location>
</feature>
<dbReference type="EMBL" id="BNCJ01000016">
    <property type="protein sequence ID" value="GHF64951.1"/>
    <property type="molecule type" value="Genomic_DNA"/>
</dbReference>
<keyword evidence="7 9" id="KW-0472">Membrane</keyword>
<evidence type="ECO:0000256" key="9">
    <source>
        <dbReference type="RuleBase" id="RU369079"/>
    </source>
</evidence>
<gene>
    <name evidence="11" type="ORF">GCM10017056_40210</name>
</gene>
<evidence type="ECO:0000313" key="12">
    <source>
        <dbReference type="Proteomes" id="UP000626220"/>
    </source>
</evidence>
<dbReference type="Pfam" id="PF04290">
    <property type="entry name" value="DctQ"/>
    <property type="match status" value="1"/>
</dbReference>
<feature type="transmembrane region" description="Helical" evidence="9">
    <location>
        <begin position="48"/>
        <end position="68"/>
    </location>
</feature>
<evidence type="ECO:0000256" key="7">
    <source>
        <dbReference type="ARBA" id="ARBA00023136"/>
    </source>
</evidence>
<accession>A0A8J3GZU8</accession>
<protein>
    <recommendedName>
        <fullName evidence="9">TRAP transporter small permease protein</fullName>
    </recommendedName>
</protein>
<feature type="transmembrane region" description="Helical" evidence="9">
    <location>
        <begin position="7"/>
        <end position="28"/>
    </location>
</feature>
<evidence type="ECO:0000259" key="10">
    <source>
        <dbReference type="Pfam" id="PF04290"/>
    </source>
</evidence>
<keyword evidence="12" id="KW-1185">Reference proteome</keyword>